<protein>
    <recommendedName>
        <fullName evidence="7">Radical SAM core domain-containing protein</fullName>
    </recommendedName>
</protein>
<dbReference type="GO" id="GO:0046872">
    <property type="term" value="F:metal ion binding"/>
    <property type="evidence" value="ECO:0007669"/>
    <property type="project" value="UniProtKB-KW"/>
</dbReference>
<feature type="domain" description="Radical SAM core" evidence="7">
    <location>
        <begin position="1"/>
        <end position="218"/>
    </location>
</feature>
<dbReference type="SUPFAM" id="SSF102114">
    <property type="entry name" value="Radical SAM enzymes"/>
    <property type="match status" value="1"/>
</dbReference>
<evidence type="ECO:0000313" key="9">
    <source>
        <dbReference type="Proteomes" id="UP000184052"/>
    </source>
</evidence>
<dbReference type="InterPro" id="IPR023885">
    <property type="entry name" value="4Fe4S-binding_SPASM_dom"/>
</dbReference>
<comment type="similarity">
    <text evidence="6">Belongs to the radical SAM superfamily. Anaerobic sulfatase-maturating enzyme family.</text>
</comment>
<keyword evidence="2" id="KW-0949">S-adenosyl-L-methionine</keyword>
<comment type="cofactor">
    <cofactor evidence="1">
        <name>[4Fe-4S] cluster</name>
        <dbReference type="ChEBI" id="CHEBI:49883"/>
    </cofactor>
</comment>
<evidence type="ECO:0000256" key="5">
    <source>
        <dbReference type="ARBA" id="ARBA00023014"/>
    </source>
</evidence>
<dbReference type="PROSITE" id="PS51918">
    <property type="entry name" value="RADICAL_SAM"/>
    <property type="match status" value="1"/>
</dbReference>
<reference evidence="8 9" key="1">
    <citation type="submission" date="2016-11" db="EMBL/GenBank/DDBJ databases">
        <authorList>
            <person name="Jaros S."/>
            <person name="Januszkiewicz K."/>
            <person name="Wedrychowicz H."/>
        </authorList>
    </citation>
    <scope>NUCLEOTIDE SEQUENCE [LARGE SCALE GENOMIC DNA]</scope>
    <source>
        <strain evidence="8 9">DSM 17477</strain>
    </source>
</reference>
<keyword evidence="3" id="KW-0479">Metal-binding</keyword>
<dbReference type="GO" id="GO:0051536">
    <property type="term" value="F:iron-sulfur cluster binding"/>
    <property type="evidence" value="ECO:0007669"/>
    <property type="project" value="UniProtKB-KW"/>
</dbReference>
<dbReference type="NCBIfam" id="TIGR04085">
    <property type="entry name" value="rSAM_more_4Fe4S"/>
    <property type="match status" value="1"/>
</dbReference>
<dbReference type="InterPro" id="IPR013785">
    <property type="entry name" value="Aldolase_TIM"/>
</dbReference>
<dbReference type="InterPro" id="IPR007197">
    <property type="entry name" value="rSAM"/>
</dbReference>
<dbReference type="SFLD" id="SFLDG01386">
    <property type="entry name" value="main_SPASM_domain-containing"/>
    <property type="match status" value="1"/>
</dbReference>
<dbReference type="InterPro" id="IPR058240">
    <property type="entry name" value="rSAM_sf"/>
</dbReference>
<dbReference type="SFLD" id="SFLDG01384">
    <property type="entry name" value="thioether_bond_formation_requi"/>
    <property type="match status" value="1"/>
</dbReference>
<dbReference type="PIRSF" id="PIRSF037420">
    <property type="entry name" value="PQQ_syn_pqqE"/>
    <property type="match status" value="1"/>
</dbReference>
<evidence type="ECO:0000313" key="8">
    <source>
        <dbReference type="EMBL" id="SHJ75864.1"/>
    </source>
</evidence>
<evidence type="ECO:0000256" key="3">
    <source>
        <dbReference type="ARBA" id="ARBA00022723"/>
    </source>
</evidence>
<dbReference type="Pfam" id="PF04055">
    <property type="entry name" value="Radical_SAM"/>
    <property type="match status" value="1"/>
</dbReference>
<dbReference type="InterPro" id="IPR017200">
    <property type="entry name" value="PqqE-like"/>
</dbReference>
<name>A0A1M6LXA9_9FIRM</name>
<dbReference type="SMART" id="SM00729">
    <property type="entry name" value="Elp3"/>
    <property type="match status" value="1"/>
</dbReference>
<evidence type="ECO:0000256" key="1">
    <source>
        <dbReference type="ARBA" id="ARBA00001966"/>
    </source>
</evidence>
<evidence type="ECO:0000256" key="4">
    <source>
        <dbReference type="ARBA" id="ARBA00023004"/>
    </source>
</evidence>
<dbReference type="Proteomes" id="UP000184052">
    <property type="component" value="Unassembled WGS sequence"/>
</dbReference>
<dbReference type="PANTHER" id="PTHR43273:SF3">
    <property type="entry name" value="ANAEROBIC SULFATASE-MATURATING ENZYME HOMOLOG ASLB-RELATED"/>
    <property type="match status" value="1"/>
</dbReference>
<proteinExistence type="inferred from homology"/>
<dbReference type="InterPro" id="IPR023867">
    <property type="entry name" value="Sulphatase_maturase_rSAM"/>
</dbReference>
<dbReference type="CDD" id="cd01335">
    <property type="entry name" value="Radical_SAM"/>
    <property type="match status" value="1"/>
</dbReference>
<evidence type="ECO:0000259" key="7">
    <source>
        <dbReference type="PROSITE" id="PS51918"/>
    </source>
</evidence>
<accession>A0A1M6LXA9</accession>
<dbReference type="Gene3D" id="3.20.20.70">
    <property type="entry name" value="Aldolase class I"/>
    <property type="match status" value="1"/>
</dbReference>
<dbReference type="SFLD" id="SFLDG01067">
    <property type="entry name" value="SPASM/twitch_domain_containing"/>
    <property type="match status" value="1"/>
</dbReference>
<dbReference type="AlphaFoldDB" id="A0A1M6LXA9"/>
<dbReference type="InterPro" id="IPR006638">
    <property type="entry name" value="Elp3/MiaA/NifB-like_rSAM"/>
</dbReference>
<keyword evidence="4" id="KW-0408">Iron</keyword>
<sequence>MANERVLIVLWTTGRCNLDCRYCYASDSRNHFDMDFDTAVRALDHFSDRPMKIQFAGGEPLLNFDLIVKVCEYVKEKGYNASFQMQTNGTLIDREKAKAIKEMGIAMGVSIDGPPEVNEWLRGSMKQAVNGIRTLGEEGIIVNVNSVVTDYNVERIHELADFAFYLGNIAGIGLDLLREAGRAKEDGRKIEKPTGEQLKLALNRLFERSEYLRKHSGRKIGVREVEEAKKRLTLKGCSMDYCYASCGRSYVILPTGDIYPCGSLIDRKEYYMGNINDGCVNSISVTGRNAGECKDCEYLSVCPGGCPSRMIVNEDESLESLDCILKKTAFDIAKKVCKR</sequence>
<dbReference type="SFLD" id="SFLDS00029">
    <property type="entry name" value="Radical_SAM"/>
    <property type="match status" value="1"/>
</dbReference>
<gene>
    <name evidence="8" type="ORF">SAMN02745751_03299</name>
</gene>
<dbReference type="GO" id="GO:0016491">
    <property type="term" value="F:oxidoreductase activity"/>
    <property type="evidence" value="ECO:0007669"/>
    <property type="project" value="InterPro"/>
</dbReference>
<dbReference type="PANTHER" id="PTHR43273">
    <property type="entry name" value="ANAEROBIC SULFATASE-MATURATING ENZYME HOMOLOG ASLB-RELATED"/>
    <property type="match status" value="1"/>
</dbReference>
<evidence type="ECO:0000256" key="6">
    <source>
        <dbReference type="ARBA" id="ARBA00023601"/>
    </source>
</evidence>
<dbReference type="RefSeq" id="WP_073050661.1">
    <property type="nucleotide sequence ID" value="NZ_FQZL01000035.1"/>
</dbReference>
<dbReference type="STRING" id="1121476.SAMN02745751_03299"/>
<evidence type="ECO:0000256" key="2">
    <source>
        <dbReference type="ARBA" id="ARBA00022691"/>
    </source>
</evidence>
<dbReference type="EMBL" id="FQZL01000035">
    <property type="protein sequence ID" value="SHJ75864.1"/>
    <property type="molecule type" value="Genomic_DNA"/>
</dbReference>
<organism evidence="8 9">
    <name type="scientific">Dethiosulfatibacter aminovorans DSM 17477</name>
    <dbReference type="NCBI Taxonomy" id="1121476"/>
    <lineage>
        <taxon>Bacteria</taxon>
        <taxon>Bacillati</taxon>
        <taxon>Bacillota</taxon>
        <taxon>Tissierellia</taxon>
        <taxon>Dethiosulfatibacter</taxon>
    </lineage>
</organism>
<dbReference type="OrthoDB" id="9763993at2"/>
<keyword evidence="9" id="KW-1185">Reference proteome</keyword>
<keyword evidence="5" id="KW-0411">Iron-sulfur</keyword>